<sequence length="120" mass="13402">MENILKGIKVKLAWNTSSLVDRSQFSSGVDVEGASLFDLLKEKDKLKRHQYFNLLKGLNDPELDRILNLALGADWKAKDDIPDLKSGGAIEYYSADNRAKIDSSKNIFVEGDIENSSIVE</sequence>
<accession>A0A5D3E7B5</accession>
<gene>
    <name evidence="1" type="ORF">FNJ60_15130</name>
</gene>
<feature type="non-terminal residue" evidence="1">
    <location>
        <position position="120"/>
    </location>
</feature>
<protein>
    <submittedName>
        <fullName evidence="1">Uncharacterized protein</fullName>
    </submittedName>
</protein>
<dbReference type="EMBL" id="VKLW01000114">
    <property type="protein sequence ID" value="TYK31738.1"/>
    <property type="molecule type" value="Genomic_DNA"/>
</dbReference>
<reference evidence="1 2" key="1">
    <citation type="submission" date="2019-07" db="EMBL/GenBank/DDBJ databases">
        <title>Draft Genome Sequences of Bacteroides pyogenes Strains Isolated from the Uterus Holstein Dairy Cows with Metritis.</title>
        <authorList>
            <person name="Cunha F."/>
            <person name="Galvao K.N."/>
            <person name="Jeon S.J."/>
            <person name="Jeong K.C."/>
        </authorList>
    </citation>
    <scope>NUCLEOTIDE SEQUENCE [LARGE SCALE GENOMIC DNA]</scope>
    <source>
        <strain evidence="1 2">KG-31</strain>
    </source>
</reference>
<organism evidence="1 2">
    <name type="scientific">Bacteroides pyogenes</name>
    <dbReference type="NCBI Taxonomy" id="310300"/>
    <lineage>
        <taxon>Bacteria</taxon>
        <taxon>Pseudomonadati</taxon>
        <taxon>Bacteroidota</taxon>
        <taxon>Bacteroidia</taxon>
        <taxon>Bacteroidales</taxon>
        <taxon>Bacteroidaceae</taxon>
        <taxon>Bacteroides</taxon>
    </lineage>
</organism>
<comment type="caution">
    <text evidence="1">The sequence shown here is derived from an EMBL/GenBank/DDBJ whole genome shotgun (WGS) entry which is preliminary data.</text>
</comment>
<name>A0A5D3E7B5_9BACE</name>
<proteinExistence type="predicted"/>
<evidence type="ECO:0000313" key="2">
    <source>
        <dbReference type="Proteomes" id="UP000324383"/>
    </source>
</evidence>
<dbReference type="AlphaFoldDB" id="A0A5D3E7B5"/>
<dbReference type="Proteomes" id="UP000324383">
    <property type="component" value="Unassembled WGS sequence"/>
</dbReference>
<keyword evidence="2" id="KW-1185">Reference proteome</keyword>
<dbReference type="RefSeq" id="WP_148730998.1">
    <property type="nucleotide sequence ID" value="NZ_VKLW01000114.1"/>
</dbReference>
<evidence type="ECO:0000313" key="1">
    <source>
        <dbReference type="EMBL" id="TYK31738.1"/>
    </source>
</evidence>